<feature type="transmembrane region" description="Helical" evidence="6">
    <location>
        <begin position="121"/>
        <end position="147"/>
    </location>
</feature>
<dbReference type="GO" id="GO:0032153">
    <property type="term" value="C:cell division site"/>
    <property type="evidence" value="ECO:0007669"/>
    <property type="project" value="TreeGrafter"/>
</dbReference>
<dbReference type="GO" id="GO:0035838">
    <property type="term" value="C:growing cell tip"/>
    <property type="evidence" value="ECO:0007669"/>
    <property type="project" value="TreeGrafter"/>
</dbReference>
<keyword evidence="3 6" id="KW-1133">Transmembrane helix</keyword>
<dbReference type="VEuPathDB" id="FungiDB:ASPACDRAFT_78858"/>
<gene>
    <name evidence="7" type="ORF">ASPACDRAFT_78858</name>
</gene>
<dbReference type="STRING" id="690307.A0A1L9WUL8"/>
<keyword evidence="8" id="KW-1185">Reference proteome</keyword>
<sequence>MLLKPATPLTILLLIAFVLLLISVISTPIVKSIPLATFENVDYGVFGYCKGDQCTSIHVGYADDNIITTNTSSSEFNIPPSTRKSLSAILIVHPIAAFLTLICLCLAAAAHFHAPSHSPRYLLALLILLLPTLLVSLLAFLVDILLFVPHLKWGGWIVLVATILLVTCGVVTCAMRRTLVSRKARKRRIAENAEMSGENFYNRQNAAAAAGGLSQPESFNADVKEPVVTGSPPTSDVGPTFTTFRTTTHDSDDDRTPLNARNPPSDAALPTGPYANMRGDVMAYNAPPDHFESAPPSVQGPGPRMRPGPPDARLRNQYSDGSMVSRRGPPPPGSAPRGRGGYGPRGGYGRGGYYGPGPRGPPPGGPMRGGHPGAMGRGYRGPPQPGGYGPSPGPRPTPPPETEYDYRGPAPSAGVHRQPSPGPIGMAVSADYEAAGQAIEMQPQPKRLGSADPVSHVVTSDSQPHAVSADGYPEPISPTSLYSRTPSHNHPRAGWAQADGPAHHAPSPAHGYGSTRQHARSPSTDYFEDVDPRFVIPNESAAANPPRLPPALTPGAIGERKPTDDSAEAPHSPTTSEVSHFTSISQRPINPRWRPPPVPAQQKHDVLLENNPDFDLQAGAGRGGLAGVGSRMPPLSIPRDASRYPLP</sequence>
<dbReference type="RefSeq" id="XP_020056286.1">
    <property type="nucleotide sequence ID" value="XM_020205280.1"/>
</dbReference>
<dbReference type="PANTHER" id="PTHR28013:SF3">
    <property type="entry name" value="PROTEIN DCV1-RELATED"/>
    <property type="match status" value="1"/>
</dbReference>
<feature type="transmembrane region" description="Helical" evidence="6">
    <location>
        <begin position="86"/>
        <end position="109"/>
    </location>
</feature>
<dbReference type="InterPro" id="IPR051380">
    <property type="entry name" value="pH-response_reg_palI/RIM9"/>
</dbReference>
<feature type="compositionally biased region" description="Polar residues" evidence="5">
    <location>
        <begin position="477"/>
        <end position="488"/>
    </location>
</feature>
<feature type="compositionally biased region" description="Gly residues" evidence="5">
    <location>
        <begin position="366"/>
        <end position="379"/>
    </location>
</feature>
<evidence type="ECO:0000256" key="1">
    <source>
        <dbReference type="ARBA" id="ARBA00004141"/>
    </source>
</evidence>
<feature type="compositionally biased region" description="Polar residues" evidence="5">
    <location>
        <begin position="514"/>
        <end position="524"/>
    </location>
</feature>
<proteinExistence type="predicted"/>
<feature type="compositionally biased region" description="Pro residues" evidence="5">
    <location>
        <begin position="391"/>
        <end position="401"/>
    </location>
</feature>
<keyword evidence="2 6" id="KW-0812">Transmembrane</keyword>
<evidence type="ECO:0000256" key="5">
    <source>
        <dbReference type="SAM" id="MobiDB-lite"/>
    </source>
</evidence>
<organism evidence="7 8">
    <name type="scientific">Aspergillus aculeatus (strain ATCC 16872 / CBS 172.66 / WB 5094)</name>
    <dbReference type="NCBI Taxonomy" id="690307"/>
    <lineage>
        <taxon>Eukaryota</taxon>
        <taxon>Fungi</taxon>
        <taxon>Dikarya</taxon>
        <taxon>Ascomycota</taxon>
        <taxon>Pezizomycotina</taxon>
        <taxon>Eurotiomycetes</taxon>
        <taxon>Eurotiomycetidae</taxon>
        <taxon>Eurotiales</taxon>
        <taxon>Aspergillaceae</taxon>
        <taxon>Aspergillus</taxon>
        <taxon>Aspergillus subgen. Circumdati</taxon>
    </lineage>
</organism>
<dbReference type="GeneID" id="30979094"/>
<protein>
    <recommendedName>
        <fullName evidence="9">Pali-domain-containing protein</fullName>
    </recommendedName>
</protein>
<dbReference type="PANTHER" id="PTHR28013">
    <property type="entry name" value="PROTEIN DCV1-RELATED"/>
    <property type="match status" value="1"/>
</dbReference>
<evidence type="ECO:0000256" key="3">
    <source>
        <dbReference type="ARBA" id="ARBA00022989"/>
    </source>
</evidence>
<feature type="transmembrane region" description="Helical" evidence="6">
    <location>
        <begin position="153"/>
        <end position="175"/>
    </location>
</feature>
<dbReference type="Pfam" id="PF06687">
    <property type="entry name" value="SUR7"/>
    <property type="match status" value="1"/>
</dbReference>
<name>A0A1L9WUL8_ASPA1</name>
<evidence type="ECO:0000256" key="4">
    <source>
        <dbReference type="ARBA" id="ARBA00023136"/>
    </source>
</evidence>
<dbReference type="EMBL" id="KV878977">
    <property type="protein sequence ID" value="OJJ99946.1"/>
    <property type="molecule type" value="Genomic_DNA"/>
</dbReference>
<comment type="subcellular location">
    <subcellularLocation>
        <location evidence="1">Membrane</location>
        <topology evidence="1">Multi-pass membrane protein</topology>
    </subcellularLocation>
</comment>
<dbReference type="Proteomes" id="UP000184546">
    <property type="component" value="Unassembled WGS sequence"/>
</dbReference>
<keyword evidence="4 6" id="KW-0472">Membrane</keyword>
<feature type="compositionally biased region" description="Basic and acidic residues" evidence="5">
    <location>
        <begin position="247"/>
        <end position="256"/>
    </location>
</feature>
<feature type="region of interest" description="Disordered" evidence="5">
    <location>
        <begin position="223"/>
        <end position="647"/>
    </location>
</feature>
<dbReference type="OMA" id="VFGYCKG"/>
<dbReference type="GO" id="GO:0005886">
    <property type="term" value="C:plasma membrane"/>
    <property type="evidence" value="ECO:0007669"/>
    <property type="project" value="InterPro"/>
</dbReference>
<reference evidence="8" key="1">
    <citation type="journal article" date="2017" name="Genome Biol.">
        <title>Comparative genomics reveals high biological diversity and specific adaptations in the industrially and medically important fungal genus Aspergillus.</title>
        <authorList>
            <person name="de Vries R.P."/>
            <person name="Riley R."/>
            <person name="Wiebenga A."/>
            <person name="Aguilar-Osorio G."/>
            <person name="Amillis S."/>
            <person name="Uchima C.A."/>
            <person name="Anderluh G."/>
            <person name="Asadollahi M."/>
            <person name="Askin M."/>
            <person name="Barry K."/>
            <person name="Battaglia E."/>
            <person name="Bayram O."/>
            <person name="Benocci T."/>
            <person name="Braus-Stromeyer S.A."/>
            <person name="Caldana C."/>
            <person name="Canovas D."/>
            <person name="Cerqueira G.C."/>
            <person name="Chen F."/>
            <person name="Chen W."/>
            <person name="Choi C."/>
            <person name="Clum A."/>
            <person name="Dos Santos R.A."/>
            <person name="Damasio A.R."/>
            <person name="Diallinas G."/>
            <person name="Emri T."/>
            <person name="Fekete E."/>
            <person name="Flipphi M."/>
            <person name="Freyberg S."/>
            <person name="Gallo A."/>
            <person name="Gournas C."/>
            <person name="Habgood R."/>
            <person name="Hainaut M."/>
            <person name="Harispe M.L."/>
            <person name="Henrissat B."/>
            <person name="Hilden K.S."/>
            <person name="Hope R."/>
            <person name="Hossain A."/>
            <person name="Karabika E."/>
            <person name="Karaffa L."/>
            <person name="Karanyi Z."/>
            <person name="Krasevec N."/>
            <person name="Kuo A."/>
            <person name="Kusch H."/>
            <person name="LaButti K."/>
            <person name="Lagendijk E.L."/>
            <person name="Lapidus A."/>
            <person name="Levasseur A."/>
            <person name="Lindquist E."/>
            <person name="Lipzen A."/>
            <person name="Logrieco A.F."/>
            <person name="MacCabe A."/>
            <person name="Maekelae M.R."/>
            <person name="Malavazi I."/>
            <person name="Melin P."/>
            <person name="Meyer V."/>
            <person name="Mielnichuk N."/>
            <person name="Miskei M."/>
            <person name="Molnar A.P."/>
            <person name="Mule G."/>
            <person name="Ngan C.Y."/>
            <person name="Orejas M."/>
            <person name="Orosz E."/>
            <person name="Ouedraogo J.P."/>
            <person name="Overkamp K.M."/>
            <person name="Park H.-S."/>
            <person name="Perrone G."/>
            <person name="Piumi F."/>
            <person name="Punt P.J."/>
            <person name="Ram A.F."/>
            <person name="Ramon A."/>
            <person name="Rauscher S."/>
            <person name="Record E."/>
            <person name="Riano-Pachon D.M."/>
            <person name="Robert V."/>
            <person name="Roehrig J."/>
            <person name="Ruller R."/>
            <person name="Salamov A."/>
            <person name="Salih N.S."/>
            <person name="Samson R.A."/>
            <person name="Sandor E."/>
            <person name="Sanguinetti M."/>
            <person name="Schuetze T."/>
            <person name="Sepcic K."/>
            <person name="Shelest E."/>
            <person name="Sherlock G."/>
            <person name="Sophianopoulou V."/>
            <person name="Squina F.M."/>
            <person name="Sun H."/>
            <person name="Susca A."/>
            <person name="Todd R.B."/>
            <person name="Tsang A."/>
            <person name="Unkles S.E."/>
            <person name="van de Wiele N."/>
            <person name="van Rossen-Uffink D."/>
            <person name="Oliveira J.V."/>
            <person name="Vesth T.C."/>
            <person name="Visser J."/>
            <person name="Yu J.-H."/>
            <person name="Zhou M."/>
            <person name="Andersen M.R."/>
            <person name="Archer D.B."/>
            <person name="Baker S.E."/>
            <person name="Benoit I."/>
            <person name="Brakhage A.A."/>
            <person name="Braus G.H."/>
            <person name="Fischer R."/>
            <person name="Frisvad J.C."/>
            <person name="Goldman G.H."/>
            <person name="Houbraken J."/>
            <person name="Oakley B."/>
            <person name="Pocsi I."/>
            <person name="Scazzocchio C."/>
            <person name="Seiboth B."/>
            <person name="vanKuyk P.A."/>
            <person name="Wortman J."/>
            <person name="Dyer P.S."/>
            <person name="Grigoriev I.V."/>
        </authorList>
    </citation>
    <scope>NUCLEOTIDE SEQUENCE [LARGE SCALE GENOMIC DNA]</scope>
    <source>
        <strain evidence="8">ATCC 16872 / CBS 172.66 / WB 5094</strain>
    </source>
</reference>
<evidence type="ECO:0000256" key="6">
    <source>
        <dbReference type="SAM" id="Phobius"/>
    </source>
</evidence>
<evidence type="ECO:0000256" key="2">
    <source>
        <dbReference type="ARBA" id="ARBA00022692"/>
    </source>
</evidence>
<feature type="compositionally biased region" description="Polar residues" evidence="5">
    <location>
        <begin position="572"/>
        <end position="586"/>
    </location>
</feature>
<evidence type="ECO:0000313" key="7">
    <source>
        <dbReference type="EMBL" id="OJJ99946.1"/>
    </source>
</evidence>
<dbReference type="OrthoDB" id="2354757at2759"/>
<dbReference type="InterPro" id="IPR009571">
    <property type="entry name" value="SUR7/Rim9-like_fungi"/>
</dbReference>
<dbReference type="AlphaFoldDB" id="A0A1L9WUL8"/>
<evidence type="ECO:0000313" key="8">
    <source>
        <dbReference type="Proteomes" id="UP000184546"/>
    </source>
</evidence>
<feature type="compositionally biased region" description="Gly residues" evidence="5">
    <location>
        <begin position="338"/>
        <end position="357"/>
    </location>
</feature>
<accession>A0A1L9WUL8</accession>
<evidence type="ECO:0008006" key="9">
    <source>
        <dbReference type="Google" id="ProtNLM"/>
    </source>
</evidence>